<dbReference type="STRING" id="1802270.A3C07_04525"/>
<dbReference type="GO" id="GO:0160148">
    <property type="term" value="F:tRNA pseudouridine(55) synthase activity"/>
    <property type="evidence" value="ECO:0007669"/>
    <property type="project" value="UniProtKB-EC"/>
</dbReference>
<keyword evidence="4 5" id="KW-0413">Isomerase</keyword>
<dbReference type="GO" id="GO:0031119">
    <property type="term" value="P:tRNA pseudouridine synthesis"/>
    <property type="evidence" value="ECO:0007669"/>
    <property type="project" value="UniProtKB-UniRule"/>
</dbReference>
<protein>
    <recommendedName>
        <fullName evidence="5">tRNA pseudouridine synthase B</fullName>
        <ecNumber evidence="5">5.4.99.25</ecNumber>
    </recommendedName>
    <alternativeName>
        <fullName evidence="5">tRNA pseudouridine(55) synthase</fullName>
        <shortName evidence="5">Psi55 synthase</shortName>
    </alternativeName>
    <alternativeName>
        <fullName evidence="5">tRNA pseudouridylate synthase</fullName>
    </alternativeName>
    <alternativeName>
        <fullName evidence="5">tRNA-uridine isomerase</fullName>
    </alternativeName>
</protein>
<sequence>MQDKIFAVYKPKGPTSHDIVDEIRKLTGEQRVGHAGTLDPLASGVLVIGVGREATKNLKEVVVAEKEYIAKIRLGRTSTTDDAEGEKKEINVKNYPSREEIAQTLKNNFEGKIHQTPPIFSAIKINGREAYKLARRGMDVSLKPRTVEIKSISLVRYQWPFLELRAVTGPGVYIRSLARDLGRALKTGGYLADLERVRVGQFRKEDTVTLKLNASRLSARSYL</sequence>
<dbReference type="PANTHER" id="PTHR13767">
    <property type="entry name" value="TRNA-PSEUDOURIDINE SYNTHASE"/>
    <property type="match status" value="1"/>
</dbReference>
<dbReference type="InterPro" id="IPR002501">
    <property type="entry name" value="PsdUridine_synth_N"/>
</dbReference>
<dbReference type="GO" id="GO:0003723">
    <property type="term" value="F:RNA binding"/>
    <property type="evidence" value="ECO:0007669"/>
    <property type="project" value="InterPro"/>
</dbReference>
<dbReference type="InterPro" id="IPR032819">
    <property type="entry name" value="TruB_C"/>
</dbReference>
<comment type="caution">
    <text evidence="8">The sequence shown here is derived from an EMBL/GenBank/DDBJ whole genome shotgun (WGS) entry which is preliminary data.</text>
</comment>
<dbReference type="InterPro" id="IPR020103">
    <property type="entry name" value="PsdUridine_synth_cat_dom_sf"/>
</dbReference>
<evidence type="ECO:0000256" key="5">
    <source>
        <dbReference type="HAMAP-Rule" id="MF_01080"/>
    </source>
</evidence>
<evidence type="ECO:0000256" key="4">
    <source>
        <dbReference type="ARBA" id="ARBA00023235"/>
    </source>
</evidence>
<reference evidence="8 9" key="1">
    <citation type="journal article" date="2016" name="Nat. Commun.">
        <title>Thousands of microbial genomes shed light on interconnected biogeochemical processes in an aquifer system.</title>
        <authorList>
            <person name="Anantharaman K."/>
            <person name="Brown C.T."/>
            <person name="Hug L.A."/>
            <person name="Sharon I."/>
            <person name="Castelle C.J."/>
            <person name="Probst A.J."/>
            <person name="Thomas B.C."/>
            <person name="Singh A."/>
            <person name="Wilkins M.J."/>
            <person name="Karaoz U."/>
            <person name="Brodie E.L."/>
            <person name="Williams K.H."/>
            <person name="Hubbard S.S."/>
            <person name="Banfield J.F."/>
        </authorList>
    </citation>
    <scope>NUCLEOTIDE SEQUENCE [LARGE SCALE GENOMIC DNA]</scope>
</reference>
<evidence type="ECO:0000259" key="6">
    <source>
        <dbReference type="Pfam" id="PF01509"/>
    </source>
</evidence>
<organism evidence="8 9">
    <name type="scientific">Candidatus Sungbacteria bacterium RIFCSPHIGHO2_02_FULL_47_11</name>
    <dbReference type="NCBI Taxonomy" id="1802270"/>
    <lineage>
        <taxon>Bacteria</taxon>
        <taxon>Candidatus Sungiibacteriota</taxon>
    </lineage>
</organism>
<keyword evidence="3 5" id="KW-0819">tRNA processing</keyword>
<feature type="domain" description="tRNA pseudouridylate synthase B C-terminal" evidence="7">
    <location>
        <begin position="175"/>
        <end position="211"/>
    </location>
</feature>
<dbReference type="SUPFAM" id="SSF55120">
    <property type="entry name" value="Pseudouridine synthase"/>
    <property type="match status" value="1"/>
</dbReference>
<feature type="active site" description="Nucleophile" evidence="5">
    <location>
        <position position="39"/>
    </location>
</feature>
<dbReference type="GO" id="GO:1990481">
    <property type="term" value="P:mRNA pseudouridine synthesis"/>
    <property type="evidence" value="ECO:0007669"/>
    <property type="project" value="TreeGrafter"/>
</dbReference>
<dbReference type="NCBIfam" id="TIGR00431">
    <property type="entry name" value="TruB"/>
    <property type="match status" value="1"/>
</dbReference>
<dbReference type="EMBL" id="MHQI01000046">
    <property type="protein sequence ID" value="OGZ99180.1"/>
    <property type="molecule type" value="Genomic_DNA"/>
</dbReference>
<comment type="function">
    <text evidence="5">Responsible for synthesis of pseudouridine from uracil-55 in the psi GC loop of transfer RNAs.</text>
</comment>
<dbReference type="Gene3D" id="3.30.2350.10">
    <property type="entry name" value="Pseudouridine synthase"/>
    <property type="match status" value="1"/>
</dbReference>
<evidence type="ECO:0000313" key="8">
    <source>
        <dbReference type="EMBL" id="OGZ99180.1"/>
    </source>
</evidence>
<dbReference type="AlphaFoldDB" id="A0A1G2KL54"/>
<comment type="catalytic activity">
    <reaction evidence="1 5">
        <text>uridine(55) in tRNA = pseudouridine(55) in tRNA</text>
        <dbReference type="Rhea" id="RHEA:42532"/>
        <dbReference type="Rhea" id="RHEA-COMP:10101"/>
        <dbReference type="Rhea" id="RHEA-COMP:10102"/>
        <dbReference type="ChEBI" id="CHEBI:65314"/>
        <dbReference type="ChEBI" id="CHEBI:65315"/>
        <dbReference type="EC" id="5.4.99.25"/>
    </reaction>
</comment>
<dbReference type="HAMAP" id="MF_01080">
    <property type="entry name" value="TruB_bact"/>
    <property type="match status" value="1"/>
</dbReference>
<dbReference type="InterPro" id="IPR014780">
    <property type="entry name" value="tRNA_psdUridine_synth_TruB"/>
</dbReference>
<accession>A0A1G2KL54</accession>
<dbReference type="PANTHER" id="PTHR13767:SF2">
    <property type="entry name" value="PSEUDOURIDYLATE SYNTHASE TRUB1"/>
    <property type="match status" value="1"/>
</dbReference>
<name>A0A1G2KL54_9BACT</name>
<dbReference type="EC" id="5.4.99.25" evidence="5"/>
<gene>
    <name evidence="5" type="primary">truB</name>
    <name evidence="8" type="ORF">A3C07_04525</name>
</gene>
<evidence type="ECO:0000256" key="1">
    <source>
        <dbReference type="ARBA" id="ARBA00000385"/>
    </source>
</evidence>
<dbReference type="Proteomes" id="UP000179023">
    <property type="component" value="Unassembled WGS sequence"/>
</dbReference>
<dbReference type="Pfam" id="PF16198">
    <property type="entry name" value="TruB_C_2"/>
    <property type="match status" value="1"/>
</dbReference>
<evidence type="ECO:0000313" key="9">
    <source>
        <dbReference type="Proteomes" id="UP000179023"/>
    </source>
</evidence>
<feature type="domain" description="Pseudouridine synthase II N-terminal" evidence="6">
    <location>
        <begin position="24"/>
        <end position="174"/>
    </location>
</feature>
<evidence type="ECO:0000256" key="2">
    <source>
        <dbReference type="ARBA" id="ARBA00005642"/>
    </source>
</evidence>
<dbReference type="CDD" id="cd02573">
    <property type="entry name" value="PseudoU_synth_EcTruB"/>
    <property type="match status" value="1"/>
</dbReference>
<dbReference type="Pfam" id="PF01509">
    <property type="entry name" value="TruB_N"/>
    <property type="match status" value="1"/>
</dbReference>
<evidence type="ECO:0000256" key="3">
    <source>
        <dbReference type="ARBA" id="ARBA00022694"/>
    </source>
</evidence>
<evidence type="ECO:0000259" key="7">
    <source>
        <dbReference type="Pfam" id="PF16198"/>
    </source>
</evidence>
<proteinExistence type="inferred from homology"/>
<comment type="similarity">
    <text evidence="2 5">Belongs to the pseudouridine synthase TruB family. Type 1 subfamily.</text>
</comment>